<dbReference type="Pfam" id="PF08282">
    <property type="entry name" value="Hydrolase_3"/>
    <property type="match status" value="1"/>
</dbReference>
<dbReference type="Gene3D" id="3.40.50.1000">
    <property type="entry name" value="HAD superfamily/HAD-like"/>
    <property type="match status" value="1"/>
</dbReference>
<evidence type="ECO:0000313" key="2">
    <source>
        <dbReference type="Proteomes" id="UP000229976"/>
    </source>
</evidence>
<dbReference type="Proteomes" id="UP000229976">
    <property type="component" value="Unassembled WGS sequence"/>
</dbReference>
<dbReference type="SUPFAM" id="SSF56784">
    <property type="entry name" value="HAD-like"/>
    <property type="match status" value="1"/>
</dbReference>
<gene>
    <name evidence="1" type="ORF">COX37_00560</name>
</gene>
<comment type="caution">
    <text evidence="1">The sequence shown here is derived from an EMBL/GenBank/DDBJ whole genome shotgun (WGS) entry which is preliminary data.</text>
</comment>
<organism evidence="1 2">
    <name type="scientific">Candidatus Nealsonbacteria bacterium CG23_combo_of_CG06-09_8_20_14_all_39_17</name>
    <dbReference type="NCBI Taxonomy" id="1974722"/>
    <lineage>
        <taxon>Bacteria</taxon>
        <taxon>Candidatus Nealsoniibacteriota</taxon>
    </lineage>
</organism>
<dbReference type="InterPro" id="IPR036412">
    <property type="entry name" value="HAD-like_sf"/>
</dbReference>
<dbReference type="InterPro" id="IPR023214">
    <property type="entry name" value="HAD_sf"/>
</dbReference>
<accession>A0A2G9YUW4</accession>
<proteinExistence type="predicted"/>
<evidence type="ECO:0000313" key="1">
    <source>
        <dbReference type="EMBL" id="PIP23044.1"/>
    </source>
</evidence>
<dbReference type="EMBL" id="PCRO01000009">
    <property type="protein sequence ID" value="PIP23044.1"/>
    <property type="molecule type" value="Genomic_DNA"/>
</dbReference>
<reference evidence="1 2" key="1">
    <citation type="submission" date="2017-09" db="EMBL/GenBank/DDBJ databases">
        <title>Depth-based differentiation of microbial function through sediment-hosted aquifers and enrichment of novel symbionts in the deep terrestrial subsurface.</title>
        <authorList>
            <person name="Probst A.J."/>
            <person name="Ladd B."/>
            <person name="Jarett J.K."/>
            <person name="Geller-Mcgrath D.E."/>
            <person name="Sieber C.M."/>
            <person name="Emerson J.B."/>
            <person name="Anantharaman K."/>
            <person name="Thomas B.C."/>
            <person name="Malmstrom R."/>
            <person name="Stieglmeier M."/>
            <person name="Klingl A."/>
            <person name="Woyke T."/>
            <person name="Ryan C.M."/>
            <person name="Banfield J.F."/>
        </authorList>
    </citation>
    <scope>NUCLEOTIDE SEQUENCE [LARGE SCALE GENOMIC DNA]</scope>
    <source>
        <strain evidence="1">CG23_combo_of_CG06-09_8_20_14_all_39_17</strain>
    </source>
</reference>
<sequence>MDFTPIRILSLMKKEFSQRFFTEKIREKIKLEQLKELSKKIGIAMEEIIFVGDSENDIDVFKTTGKGIIVPGFDGKFNEELRKVSWKQASSLSKIHQFI</sequence>
<dbReference type="AlphaFoldDB" id="A0A2G9YUW4"/>
<name>A0A2G9YUW4_9BACT</name>
<protein>
    <submittedName>
        <fullName evidence="1">Uncharacterized protein</fullName>
    </submittedName>
</protein>